<dbReference type="InterPro" id="IPR051045">
    <property type="entry name" value="TonB-dependent_transducer"/>
</dbReference>
<dbReference type="NCBIfam" id="TIGR01352">
    <property type="entry name" value="tonB_Cterm"/>
    <property type="match status" value="1"/>
</dbReference>
<comment type="caution">
    <text evidence="12">The sequence shown here is derived from an EMBL/GenBank/DDBJ whole genome shotgun (WGS) entry which is preliminary data.</text>
</comment>
<keyword evidence="13" id="KW-1185">Reference proteome</keyword>
<sequence>MHPLRRALPVLAPALLAALAACDRTPAPPPVTRTELVAVETPPPDYPEQLACDDIGGKVVLALTIGAEGSPTSVRLVQSSNVPELDRAAQEGVRRWRFRPATIGGKPVESKLQVPVTFTPPVERPQSCFVLDEQRRREGG</sequence>
<evidence type="ECO:0000256" key="1">
    <source>
        <dbReference type="ARBA" id="ARBA00004383"/>
    </source>
</evidence>
<feature type="chain" id="PRO_5018301873" evidence="10">
    <location>
        <begin position="21"/>
        <end position="140"/>
    </location>
</feature>
<evidence type="ECO:0000256" key="5">
    <source>
        <dbReference type="ARBA" id="ARBA00022519"/>
    </source>
</evidence>
<dbReference type="GO" id="GO:0098797">
    <property type="term" value="C:plasma membrane protein complex"/>
    <property type="evidence" value="ECO:0007669"/>
    <property type="project" value="TreeGrafter"/>
</dbReference>
<keyword evidence="9" id="KW-0472">Membrane</keyword>
<dbReference type="RefSeq" id="WP_123769263.1">
    <property type="nucleotide sequence ID" value="NZ_RKQN01000001.1"/>
</dbReference>
<evidence type="ECO:0000256" key="2">
    <source>
        <dbReference type="ARBA" id="ARBA00006555"/>
    </source>
</evidence>
<dbReference type="PROSITE" id="PS51257">
    <property type="entry name" value="PROKAR_LIPOPROTEIN"/>
    <property type="match status" value="1"/>
</dbReference>
<organism evidence="12 13">
    <name type="scientific">Vulcaniibacterium tengchongense</name>
    <dbReference type="NCBI Taxonomy" id="1273429"/>
    <lineage>
        <taxon>Bacteria</taxon>
        <taxon>Pseudomonadati</taxon>
        <taxon>Pseudomonadota</taxon>
        <taxon>Gammaproteobacteria</taxon>
        <taxon>Lysobacterales</taxon>
        <taxon>Lysobacteraceae</taxon>
        <taxon>Vulcaniibacterium</taxon>
    </lineage>
</organism>
<dbReference type="OrthoDB" id="9792439at2"/>
<dbReference type="GO" id="GO:0015031">
    <property type="term" value="P:protein transport"/>
    <property type="evidence" value="ECO:0007669"/>
    <property type="project" value="UniProtKB-KW"/>
</dbReference>
<keyword evidence="8" id="KW-1133">Transmembrane helix</keyword>
<name>A0A3N4VFC0_9GAMM</name>
<reference evidence="12 13" key="1">
    <citation type="submission" date="2018-11" db="EMBL/GenBank/DDBJ databases">
        <title>Genomic Encyclopedia of Type Strains, Phase IV (KMG-IV): sequencing the most valuable type-strain genomes for metagenomic binning, comparative biology and taxonomic classification.</title>
        <authorList>
            <person name="Goeker M."/>
        </authorList>
    </citation>
    <scope>NUCLEOTIDE SEQUENCE [LARGE SCALE GENOMIC DNA]</scope>
    <source>
        <strain evidence="12 13">DSM 25623</strain>
    </source>
</reference>
<proteinExistence type="inferred from homology"/>
<evidence type="ECO:0000313" key="13">
    <source>
        <dbReference type="Proteomes" id="UP000269708"/>
    </source>
</evidence>
<dbReference type="Pfam" id="PF03544">
    <property type="entry name" value="TonB_C"/>
    <property type="match status" value="1"/>
</dbReference>
<feature type="signal peptide" evidence="10">
    <location>
        <begin position="1"/>
        <end position="20"/>
    </location>
</feature>
<keyword evidence="6" id="KW-0812">Transmembrane</keyword>
<dbReference type="PANTHER" id="PTHR33446:SF2">
    <property type="entry name" value="PROTEIN TONB"/>
    <property type="match status" value="1"/>
</dbReference>
<evidence type="ECO:0000313" key="12">
    <source>
        <dbReference type="EMBL" id="RPE81736.1"/>
    </source>
</evidence>
<keyword evidence="10" id="KW-0732">Signal</keyword>
<dbReference type="PANTHER" id="PTHR33446">
    <property type="entry name" value="PROTEIN TONB-RELATED"/>
    <property type="match status" value="1"/>
</dbReference>
<dbReference type="InterPro" id="IPR006260">
    <property type="entry name" value="TonB/TolA_C"/>
</dbReference>
<evidence type="ECO:0000259" key="11">
    <source>
        <dbReference type="PROSITE" id="PS52015"/>
    </source>
</evidence>
<comment type="subcellular location">
    <subcellularLocation>
        <location evidence="1">Cell inner membrane</location>
        <topology evidence="1">Single-pass membrane protein</topology>
        <orientation evidence="1">Periplasmic side</orientation>
    </subcellularLocation>
</comment>
<evidence type="ECO:0000256" key="7">
    <source>
        <dbReference type="ARBA" id="ARBA00022927"/>
    </source>
</evidence>
<protein>
    <submittedName>
        <fullName evidence="12">Protein TonB</fullName>
    </submittedName>
</protein>
<comment type="similarity">
    <text evidence="2">Belongs to the TonB family.</text>
</comment>
<evidence type="ECO:0000256" key="10">
    <source>
        <dbReference type="SAM" id="SignalP"/>
    </source>
</evidence>
<evidence type="ECO:0000256" key="6">
    <source>
        <dbReference type="ARBA" id="ARBA00022692"/>
    </source>
</evidence>
<dbReference type="PROSITE" id="PS52015">
    <property type="entry name" value="TONB_CTD"/>
    <property type="match status" value="1"/>
</dbReference>
<dbReference type="AlphaFoldDB" id="A0A3N4VFC0"/>
<dbReference type="Gene3D" id="3.30.1150.10">
    <property type="match status" value="1"/>
</dbReference>
<dbReference type="GO" id="GO:0055085">
    <property type="term" value="P:transmembrane transport"/>
    <property type="evidence" value="ECO:0007669"/>
    <property type="project" value="InterPro"/>
</dbReference>
<dbReference type="GO" id="GO:0031992">
    <property type="term" value="F:energy transducer activity"/>
    <property type="evidence" value="ECO:0007669"/>
    <property type="project" value="TreeGrafter"/>
</dbReference>
<evidence type="ECO:0000256" key="4">
    <source>
        <dbReference type="ARBA" id="ARBA00022475"/>
    </source>
</evidence>
<dbReference type="InterPro" id="IPR037682">
    <property type="entry name" value="TonB_C"/>
</dbReference>
<keyword evidence="5" id="KW-0997">Cell inner membrane</keyword>
<keyword evidence="3" id="KW-0813">Transport</keyword>
<feature type="domain" description="TonB C-terminal" evidence="11">
    <location>
        <begin position="31"/>
        <end position="127"/>
    </location>
</feature>
<gene>
    <name evidence="12" type="ORF">EDC50_0933</name>
</gene>
<evidence type="ECO:0000256" key="3">
    <source>
        <dbReference type="ARBA" id="ARBA00022448"/>
    </source>
</evidence>
<keyword evidence="4" id="KW-1003">Cell membrane</keyword>
<accession>A0A3N4VFC0</accession>
<evidence type="ECO:0000256" key="8">
    <source>
        <dbReference type="ARBA" id="ARBA00022989"/>
    </source>
</evidence>
<dbReference type="SUPFAM" id="SSF74653">
    <property type="entry name" value="TolA/TonB C-terminal domain"/>
    <property type="match status" value="1"/>
</dbReference>
<dbReference type="EMBL" id="RKQN01000001">
    <property type="protein sequence ID" value="RPE81736.1"/>
    <property type="molecule type" value="Genomic_DNA"/>
</dbReference>
<keyword evidence="7" id="KW-0653">Protein transport</keyword>
<dbReference type="Proteomes" id="UP000269708">
    <property type="component" value="Unassembled WGS sequence"/>
</dbReference>
<evidence type="ECO:0000256" key="9">
    <source>
        <dbReference type="ARBA" id="ARBA00023136"/>
    </source>
</evidence>